<dbReference type="InterPro" id="IPR036291">
    <property type="entry name" value="NAD(P)-bd_dom_sf"/>
</dbReference>
<evidence type="ECO:0000313" key="2">
    <source>
        <dbReference type="EMBL" id="MBB3142369.1"/>
    </source>
</evidence>
<dbReference type="AlphaFoldDB" id="A0A7W5G6N4"/>
<reference evidence="2 3" key="1">
    <citation type="submission" date="2020-08" db="EMBL/GenBank/DDBJ databases">
        <title>Genomic Encyclopedia of Type Strains, Phase III (KMG-III): the genomes of soil and plant-associated and newly described type strains.</title>
        <authorList>
            <person name="Whitman W."/>
        </authorList>
    </citation>
    <scope>NUCLEOTIDE SEQUENCE [LARGE SCALE GENOMIC DNA]</scope>
    <source>
        <strain evidence="2 3">CECT 5995</strain>
    </source>
</reference>
<dbReference type="Gene3D" id="3.30.1780.10">
    <property type="entry name" value="ornithine cyclodeaminase, domain 1"/>
    <property type="match status" value="1"/>
</dbReference>
<comment type="caution">
    <text evidence="2">The sequence shown here is derived from an EMBL/GenBank/DDBJ whole genome shotgun (WGS) entry which is preliminary data.</text>
</comment>
<dbReference type="GO" id="GO:0008473">
    <property type="term" value="F:ornithine cyclodeaminase activity"/>
    <property type="evidence" value="ECO:0007669"/>
    <property type="project" value="UniProtKB-EC"/>
</dbReference>
<dbReference type="InterPro" id="IPR003462">
    <property type="entry name" value="ODC_Mu_crystall"/>
</dbReference>
<keyword evidence="2" id="KW-0456">Lyase</keyword>
<name>A0A7W5G6N4_9GAMM</name>
<dbReference type="Pfam" id="PF02423">
    <property type="entry name" value="OCD_Mu_crystall"/>
    <property type="match status" value="1"/>
</dbReference>
<dbReference type="GO" id="GO:0019752">
    <property type="term" value="P:carboxylic acid metabolic process"/>
    <property type="evidence" value="ECO:0007669"/>
    <property type="project" value="UniProtKB-ARBA"/>
</dbReference>
<dbReference type="PIRSF" id="PIRSF001439">
    <property type="entry name" value="CryM"/>
    <property type="match status" value="1"/>
</dbReference>
<proteinExistence type="inferred from homology"/>
<dbReference type="EMBL" id="JACHXM010000020">
    <property type="protein sequence ID" value="MBB3142369.1"/>
    <property type="molecule type" value="Genomic_DNA"/>
</dbReference>
<evidence type="ECO:0000313" key="3">
    <source>
        <dbReference type="Proteomes" id="UP000525987"/>
    </source>
</evidence>
<dbReference type="PANTHER" id="PTHR13812:SF19">
    <property type="entry name" value="KETIMINE REDUCTASE MU-CRYSTALLIN"/>
    <property type="match status" value="1"/>
</dbReference>
<dbReference type="RefSeq" id="WP_183388743.1">
    <property type="nucleotide sequence ID" value="NZ_JACHXM010000020.1"/>
</dbReference>
<accession>A0A7W5G6N4</accession>
<dbReference type="FunFam" id="3.40.50.720:FF:000311">
    <property type="entry name" value="Ornithine cyclodeaminase"/>
    <property type="match status" value="1"/>
</dbReference>
<keyword evidence="3" id="KW-1185">Reference proteome</keyword>
<dbReference type="GO" id="GO:0005737">
    <property type="term" value="C:cytoplasm"/>
    <property type="evidence" value="ECO:0007669"/>
    <property type="project" value="TreeGrafter"/>
</dbReference>
<comment type="similarity">
    <text evidence="1">Belongs to the ornithine cyclodeaminase/mu-crystallin family.</text>
</comment>
<evidence type="ECO:0000256" key="1">
    <source>
        <dbReference type="ARBA" id="ARBA00008903"/>
    </source>
</evidence>
<dbReference type="GO" id="GO:0016491">
    <property type="term" value="F:oxidoreductase activity"/>
    <property type="evidence" value="ECO:0007669"/>
    <property type="project" value="UniProtKB-ARBA"/>
</dbReference>
<protein>
    <submittedName>
        <fullName evidence="2">Ornithine cyclodeaminase</fullName>
        <ecNumber evidence="2">4.3.1.12</ecNumber>
    </submittedName>
</protein>
<dbReference type="PANTHER" id="PTHR13812">
    <property type="entry name" value="KETIMINE REDUCTASE MU-CRYSTALLIN"/>
    <property type="match status" value="1"/>
</dbReference>
<dbReference type="Gene3D" id="3.40.50.720">
    <property type="entry name" value="NAD(P)-binding Rossmann-like Domain"/>
    <property type="match status" value="1"/>
</dbReference>
<organism evidence="2 3">
    <name type="scientific">Halomonas organivorans</name>
    <dbReference type="NCBI Taxonomy" id="257772"/>
    <lineage>
        <taxon>Bacteria</taxon>
        <taxon>Pseudomonadati</taxon>
        <taxon>Pseudomonadota</taxon>
        <taxon>Gammaproteobacteria</taxon>
        <taxon>Oceanospirillales</taxon>
        <taxon>Halomonadaceae</taxon>
        <taxon>Halomonas</taxon>
    </lineage>
</organism>
<dbReference type="InterPro" id="IPR023401">
    <property type="entry name" value="ODC_N"/>
</dbReference>
<dbReference type="Proteomes" id="UP000525987">
    <property type="component" value="Unassembled WGS sequence"/>
</dbReference>
<dbReference type="EC" id="4.3.1.12" evidence="2"/>
<sequence>MYLDAEQVTTSLPWGALVEALDDIFTRTVHSPVRHHHHLHVPGDPDATLLLMPAWIEGRYLGVKQVNVFPGNSGRGQPGLTGHYLLSCARTGHHLAQFEANELTARRTAAASALAARYLSREDSRELLMVGAGRMGRRLIPAHRAVRSIERVRIWDIHEAGAKALAAELRDEGLDAQAVPADGLAEAAGRADIISCATLSPEPLIHGEWLTPGTHLDLVGSFTPFMREADDEVMRRGAVFVDTREGALSETGDLIDPIASGVIGEGDILADFRDLCGGRHPGRTALADAERAITVFKSVGASVEDLAAAILAYERCRD</sequence>
<dbReference type="SUPFAM" id="SSF51735">
    <property type="entry name" value="NAD(P)-binding Rossmann-fold domains"/>
    <property type="match status" value="1"/>
</dbReference>
<gene>
    <name evidence="2" type="ORF">FHR96_003258</name>
</gene>
<dbReference type="NCBIfam" id="NF004793">
    <property type="entry name" value="PRK06141.1"/>
    <property type="match status" value="1"/>
</dbReference>